<evidence type="ECO:0000313" key="3">
    <source>
        <dbReference type="Proteomes" id="UP000275385"/>
    </source>
</evidence>
<sequence length="88" mass="9249">MANEPITSTGCGCSAWDYGTEQAQYETCPACAGSPRLVSSCLRCGGYGVVLHCQHAQAPARQAVYTGHSSSSDETNPRGSDGKTRAHR</sequence>
<reference evidence="2 3" key="1">
    <citation type="submission" date="2018-08" db="EMBL/GenBank/DDBJ databases">
        <title>Draft genome of the lignicolous fungus Coniochaeta pulveracea.</title>
        <authorList>
            <person name="Borstlap C.J."/>
            <person name="De Witt R.N."/>
            <person name="Botha A."/>
            <person name="Volschenk H."/>
        </authorList>
    </citation>
    <scope>NUCLEOTIDE SEQUENCE [LARGE SCALE GENOMIC DNA]</scope>
    <source>
        <strain evidence="2 3">CAB683</strain>
    </source>
</reference>
<accession>A0A420YNL8</accession>
<dbReference type="AlphaFoldDB" id="A0A420YNL8"/>
<keyword evidence="3" id="KW-1185">Reference proteome</keyword>
<feature type="compositionally biased region" description="Polar residues" evidence="1">
    <location>
        <begin position="67"/>
        <end position="78"/>
    </location>
</feature>
<gene>
    <name evidence="2" type="ORF">DL546_006148</name>
</gene>
<evidence type="ECO:0000256" key="1">
    <source>
        <dbReference type="SAM" id="MobiDB-lite"/>
    </source>
</evidence>
<proteinExistence type="predicted"/>
<dbReference type="EMBL" id="QVQW01000001">
    <property type="protein sequence ID" value="RKU49416.1"/>
    <property type="molecule type" value="Genomic_DNA"/>
</dbReference>
<feature type="region of interest" description="Disordered" evidence="1">
    <location>
        <begin position="64"/>
        <end position="88"/>
    </location>
</feature>
<comment type="caution">
    <text evidence="2">The sequence shown here is derived from an EMBL/GenBank/DDBJ whole genome shotgun (WGS) entry which is preliminary data.</text>
</comment>
<name>A0A420YNL8_9PEZI</name>
<organism evidence="2 3">
    <name type="scientific">Coniochaeta pulveracea</name>
    <dbReference type="NCBI Taxonomy" id="177199"/>
    <lineage>
        <taxon>Eukaryota</taxon>
        <taxon>Fungi</taxon>
        <taxon>Dikarya</taxon>
        <taxon>Ascomycota</taxon>
        <taxon>Pezizomycotina</taxon>
        <taxon>Sordariomycetes</taxon>
        <taxon>Sordariomycetidae</taxon>
        <taxon>Coniochaetales</taxon>
        <taxon>Coniochaetaceae</taxon>
        <taxon>Coniochaeta</taxon>
    </lineage>
</organism>
<protein>
    <submittedName>
        <fullName evidence="2">Uncharacterized protein</fullName>
    </submittedName>
</protein>
<dbReference type="Proteomes" id="UP000275385">
    <property type="component" value="Unassembled WGS sequence"/>
</dbReference>
<evidence type="ECO:0000313" key="2">
    <source>
        <dbReference type="EMBL" id="RKU49416.1"/>
    </source>
</evidence>